<evidence type="ECO:0000313" key="3">
    <source>
        <dbReference type="Proteomes" id="UP000575898"/>
    </source>
</evidence>
<dbReference type="Pfam" id="PF13583">
    <property type="entry name" value="Reprolysin_4"/>
    <property type="match status" value="1"/>
</dbReference>
<dbReference type="AlphaFoldDB" id="A0A840MLS5"/>
<gene>
    <name evidence="2" type="ORF">HNQ59_000750</name>
</gene>
<dbReference type="Gene3D" id="3.40.390.10">
    <property type="entry name" value="Collagenase (Catalytic Domain)"/>
    <property type="match status" value="1"/>
</dbReference>
<proteinExistence type="predicted"/>
<reference evidence="2 3" key="1">
    <citation type="submission" date="2020-08" db="EMBL/GenBank/DDBJ databases">
        <title>Genomic Encyclopedia of Type Strains, Phase IV (KMG-IV): sequencing the most valuable type-strain genomes for metagenomic binning, comparative biology and taxonomic classification.</title>
        <authorList>
            <person name="Goeker M."/>
        </authorList>
    </citation>
    <scope>NUCLEOTIDE SEQUENCE [LARGE SCALE GENOMIC DNA]</scope>
    <source>
        <strain evidence="2 3">DSM 27165</strain>
    </source>
</reference>
<dbReference type="EMBL" id="JACHHY010000003">
    <property type="protein sequence ID" value="MBB5017486.1"/>
    <property type="molecule type" value="Genomic_DNA"/>
</dbReference>
<keyword evidence="3" id="KW-1185">Reference proteome</keyword>
<evidence type="ECO:0008006" key="4">
    <source>
        <dbReference type="Google" id="ProtNLM"/>
    </source>
</evidence>
<dbReference type="Proteomes" id="UP000575898">
    <property type="component" value="Unassembled WGS sequence"/>
</dbReference>
<protein>
    <recommendedName>
        <fullName evidence="4">Reprolysin-like metallo-peptidase family M12B</fullName>
    </recommendedName>
</protein>
<name>A0A840MLS5_9PROT</name>
<dbReference type="InterPro" id="IPR024079">
    <property type="entry name" value="MetalloPept_cat_dom_sf"/>
</dbReference>
<accession>A0A840MLS5</accession>
<keyword evidence="1" id="KW-0732">Signal</keyword>
<feature type="chain" id="PRO_5032920984" description="Reprolysin-like metallo-peptidase family M12B" evidence="1">
    <location>
        <begin position="28"/>
        <end position="637"/>
    </location>
</feature>
<comment type="caution">
    <text evidence="2">The sequence shown here is derived from an EMBL/GenBank/DDBJ whole genome shotgun (WGS) entry which is preliminary data.</text>
</comment>
<sequence>MIGKQFPRVIAAVVVASLFALPGMGHAHHAGSSIQAAEVSDTGIVFKSGFALPATTLFAMKANDSFAVEFPLLGGKTIVHESHTDMVNGVAYWHGHLAGDRSARVTLRFDGQTFVGAIRYNGGEFALEQTNSKLSVQPGKQAKFEAQQGDVAGYLADKNGKPVSVRPGMYQINLSVETLMNTQPNEMVQLPLPDGSKLPLVFTGRDVGHEGAVDWYGYSRDDGQAFQATLTMGPDAVFGVITTPKTVYRLETESGRTYLVDVKAAGYKTPDHRHYDLNAPTTAAAALVDQVKAMQGAATTVPAQQVVATAANTVAPTVDVLVLYSSTFRQTLGDTGFPVRIQNIFAIANRALADSQVNGKLRPVFQKEIAYADNDNGVALGDLQANRGLFAGIEALRTQTGADLVTFFRPFNYAKSGGSCGVGYVLGANLRPDLIPLQKGYAYTVVSDGRDKATSYYCDDTTFAHEVGHNFGAMHDLAHSGTGKGAYQDSYGYGVSGKFGDVMSYYWPKVGVYSNPNLKVCANQACGSAQANVARTMQLNFKAVSEFRAAVPAPTPVSLAGSVLDRNTRRVIANATITTTDAKAKCTIGNNGLFTCTTVSGASGVITIKVAGRIVEPASYSYNAIKSNIAGLMFTVR</sequence>
<dbReference type="SUPFAM" id="SSF55486">
    <property type="entry name" value="Metalloproteases ('zincins'), catalytic domain"/>
    <property type="match status" value="1"/>
</dbReference>
<dbReference type="RefSeq" id="WP_184035327.1">
    <property type="nucleotide sequence ID" value="NZ_JACHHY010000003.1"/>
</dbReference>
<organism evidence="2 3">
    <name type="scientific">Chitinivorax tropicus</name>
    <dbReference type="NCBI Taxonomy" id="714531"/>
    <lineage>
        <taxon>Bacteria</taxon>
        <taxon>Pseudomonadati</taxon>
        <taxon>Pseudomonadota</taxon>
        <taxon>Betaproteobacteria</taxon>
        <taxon>Chitinivorax</taxon>
    </lineage>
</organism>
<feature type="signal peptide" evidence="1">
    <location>
        <begin position="1"/>
        <end position="27"/>
    </location>
</feature>
<evidence type="ECO:0000256" key="1">
    <source>
        <dbReference type="SAM" id="SignalP"/>
    </source>
</evidence>
<dbReference type="GO" id="GO:0008237">
    <property type="term" value="F:metallopeptidase activity"/>
    <property type="evidence" value="ECO:0007669"/>
    <property type="project" value="InterPro"/>
</dbReference>
<evidence type="ECO:0000313" key="2">
    <source>
        <dbReference type="EMBL" id="MBB5017486.1"/>
    </source>
</evidence>